<feature type="signal peptide" evidence="2">
    <location>
        <begin position="1"/>
        <end position="21"/>
    </location>
</feature>
<feature type="transmembrane region" description="Helical" evidence="1">
    <location>
        <begin position="37"/>
        <end position="56"/>
    </location>
</feature>
<feature type="transmembrane region" description="Helical" evidence="1">
    <location>
        <begin position="63"/>
        <end position="81"/>
    </location>
</feature>
<keyword evidence="1" id="KW-0472">Membrane</keyword>
<dbReference type="Proteomes" id="UP000271626">
    <property type="component" value="Chromosome"/>
</dbReference>
<feature type="chain" id="PRO_5038797190" evidence="2">
    <location>
        <begin position="22"/>
        <end position="82"/>
    </location>
</feature>
<gene>
    <name evidence="3" type="ORF">NCTC10741_01746</name>
</gene>
<evidence type="ECO:0000313" key="3">
    <source>
        <dbReference type="EMBL" id="VDR38623.1"/>
    </source>
</evidence>
<protein>
    <submittedName>
        <fullName evidence="3">Uncharacterized protein</fullName>
    </submittedName>
</protein>
<organism evidence="3 4">
    <name type="scientific">Tsukamurella paurometabola</name>
    <name type="common">Corynebacterium paurometabolum</name>
    <dbReference type="NCBI Taxonomy" id="2061"/>
    <lineage>
        <taxon>Bacteria</taxon>
        <taxon>Bacillati</taxon>
        <taxon>Actinomycetota</taxon>
        <taxon>Actinomycetes</taxon>
        <taxon>Mycobacteriales</taxon>
        <taxon>Tsukamurellaceae</taxon>
        <taxon>Tsukamurella</taxon>
    </lineage>
</organism>
<dbReference type="EMBL" id="LR131273">
    <property type="protein sequence ID" value="VDR38623.1"/>
    <property type="molecule type" value="Genomic_DNA"/>
</dbReference>
<reference evidence="3 4" key="1">
    <citation type="submission" date="2018-12" db="EMBL/GenBank/DDBJ databases">
        <authorList>
            <consortium name="Pathogen Informatics"/>
        </authorList>
    </citation>
    <scope>NUCLEOTIDE SEQUENCE [LARGE SCALE GENOMIC DNA]</scope>
    <source>
        <strain evidence="3 4">NCTC10741</strain>
    </source>
</reference>
<keyword evidence="2" id="KW-0732">Signal</keyword>
<keyword evidence="1" id="KW-0812">Transmembrane</keyword>
<accession>A0A3P8MDA4</accession>
<sequence length="82" mass="8248">MRNDRRAFMALLCGCTAVSLAGNVAFAVEMADSAPVTIAIAAIAPLLLPVGVHFIPKAAHVRHGARAAVTVAVLVAAIAASS</sequence>
<dbReference type="RefSeq" id="WP_164711556.1">
    <property type="nucleotide sequence ID" value="NZ_CP085954.1"/>
</dbReference>
<evidence type="ECO:0000256" key="2">
    <source>
        <dbReference type="SAM" id="SignalP"/>
    </source>
</evidence>
<evidence type="ECO:0000313" key="4">
    <source>
        <dbReference type="Proteomes" id="UP000271626"/>
    </source>
</evidence>
<proteinExistence type="predicted"/>
<keyword evidence="1" id="KW-1133">Transmembrane helix</keyword>
<evidence type="ECO:0000256" key="1">
    <source>
        <dbReference type="SAM" id="Phobius"/>
    </source>
</evidence>
<name>A0A3P8MDA4_TSUPA</name>
<dbReference type="AlphaFoldDB" id="A0A3P8MDA4"/>